<dbReference type="InterPro" id="IPR017996">
    <property type="entry name" value="MRJP/yellow-related"/>
</dbReference>
<comment type="similarity">
    <text evidence="2">Belongs to the major royal jelly protein family.</text>
</comment>
<dbReference type="Proteomes" id="UP000504629">
    <property type="component" value="Unplaced"/>
</dbReference>
<keyword evidence="6" id="KW-1185">Reference proteome</keyword>
<evidence type="ECO:0000256" key="3">
    <source>
        <dbReference type="ARBA" id="ARBA00022525"/>
    </source>
</evidence>
<evidence type="ECO:0000256" key="2">
    <source>
        <dbReference type="ARBA" id="ARBA00009127"/>
    </source>
</evidence>
<feature type="chain" id="PRO_5027063797" evidence="5">
    <location>
        <begin position="20"/>
        <end position="418"/>
    </location>
</feature>
<comment type="subcellular location">
    <subcellularLocation>
        <location evidence="1">Secreted</location>
    </subcellularLocation>
</comment>
<proteinExistence type="inferred from homology"/>
<dbReference type="PANTHER" id="PTHR10009">
    <property type="entry name" value="PROTEIN YELLOW-RELATED"/>
    <property type="match status" value="1"/>
</dbReference>
<evidence type="ECO:0000313" key="7">
    <source>
        <dbReference type="RefSeq" id="XP_028041585.1"/>
    </source>
</evidence>
<protein>
    <submittedName>
        <fullName evidence="7">L-dopachrome tautomerase yellow-f-like</fullName>
    </submittedName>
</protein>
<name>A0A6J2KHS4_BOMMA</name>
<dbReference type="AlphaFoldDB" id="A0A6J2KHS4"/>
<accession>A0A6J2KHS4</accession>
<organism evidence="6 7">
    <name type="scientific">Bombyx mandarina</name>
    <name type="common">Wild silk moth</name>
    <name type="synonym">Wild silkworm</name>
    <dbReference type="NCBI Taxonomy" id="7092"/>
    <lineage>
        <taxon>Eukaryota</taxon>
        <taxon>Metazoa</taxon>
        <taxon>Ecdysozoa</taxon>
        <taxon>Arthropoda</taxon>
        <taxon>Hexapoda</taxon>
        <taxon>Insecta</taxon>
        <taxon>Pterygota</taxon>
        <taxon>Neoptera</taxon>
        <taxon>Endopterygota</taxon>
        <taxon>Lepidoptera</taxon>
        <taxon>Glossata</taxon>
        <taxon>Ditrysia</taxon>
        <taxon>Bombycoidea</taxon>
        <taxon>Bombycidae</taxon>
        <taxon>Bombycinae</taxon>
        <taxon>Bombyx</taxon>
    </lineage>
</organism>
<dbReference type="RefSeq" id="XP_028041585.1">
    <property type="nucleotide sequence ID" value="XM_028185784.1"/>
</dbReference>
<gene>
    <name evidence="7" type="primary">LOC114251500</name>
</gene>
<dbReference type="Gene3D" id="2.120.10.30">
    <property type="entry name" value="TolB, C-terminal domain"/>
    <property type="match status" value="1"/>
</dbReference>
<feature type="signal peptide" evidence="5">
    <location>
        <begin position="1"/>
        <end position="19"/>
    </location>
</feature>
<evidence type="ECO:0000256" key="4">
    <source>
        <dbReference type="ARBA" id="ARBA00022729"/>
    </source>
</evidence>
<reference evidence="7" key="1">
    <citation type="submission" date="2025-08" db="UniProtKB">
        <authorList>
            <consortium name="RefSeq"/>
        </authorList>
    </citation>
    <scope>IDENTIFICATION</scope>
    <source>
        <tissue evidence="7">Silk gland</tissue>
    </source>
</reference>
<dbReference type="GeneID" id="114251500"/>
<evidence type="ECO:0000256" key="1">
    <source>
        <dbReference type="ARBA" id="ARBA00004613"/>
    </source>
</evidence>
<dbReference type="Pfam" id="PF03022">
    <property type="entry name" value="MRJP"/>
    <property type="match status" value="1"/>
</dbReference>
<dbReference type="InterPro" id="IPR011042">
    <property type="entry name" value="6-blade_b-propeller_TolB-like"/>
</dbReference>
<dbReference type="OrthoDB" id="7776143at2759"/>
<dbReference type="KEGG" id="bman:114251500"/>
<dbReference type="PANTHER" id="PTHR10009:SF10">
    <property type="entry name" value="L-DOPACHROME TAUTOMERASE YELLOW-F-RELATED"/>
    <property type="match status" value="1"/>
</dbReference>
<sequence>MFKINYVLLIIVLSNCVDCNVYIGNGKMKQLYAWKQLGYDFNGTKYLKDADHIRSPGAIHFVQELGDNEKFFIQYNNVPTGIKFVGDLLFLTVPRRRFGIPSTLNYIDRRHSKKLDPLLKPYPNPEEVSSLTSVYRTAIDSCARLWMVDTGLLEVPGARRQVKPPAILAYNWLTHKLDFRYELDPKVLVNERTPGGLTSLTIDVEPTACGEAHAYITDLATNGLIVFSLGARAFWRIDHPSFVHDEKALNFTVAGNVISWKDGLFSIALSDVGGKRLAYYHPMVSTHEYAIDTAVLKNGGADFDKEYKVLGSRGPLSQSGIHSHHAASSVLFYANVARDGIVCWNTKKPLVEENVALVVQDREKLLYITDLAIRQNELYVLVNKMPVFVFSMLNKEEYNFFVHSGQVYDLIKGTVCDN</sequence>
<dbReference type="GO" id="GO:0005576">
    <property type="term" value="C:extracellular region"/>
    <property type="evidence" value="ECO:0007669"/>
    <property type="project" value="UniProtKB-SubCell"/>
</dbReference>
<dbReference type="CTD" id="693002"/>
<evidence type="ECO:0000256" key="5">
    <source>
        <dbReference type="SAM" id="SignalP"/>
    </source>
</evidence>
<evidence type="ECO:0000313" key="6">
    <source>
        <dbReference type="Proteomes" id="UP000504629"/>
    </source>
</evidence>
<keyword evidence="3" id="KW-0964">Secreted</keyword>
<keyword evidence="4 5" id="KW-0732">Signal</keyword>